<protein>
    <submittedName>
        <fullName evidence="2">Integrase, catalytic region, zinc finger, CCHC-type, peptidase aspartic, catalytic</fullName>
    </submittedName>
</protein>
<dbReference type="Pfam" id="PF22936">
    <property type="entry name" value="Pol_BBD"/>
    <property type="match status" value="1"/>
</dbReference>
<feature type="domain" description="Retrovirus-related Pol polyprotein from transposon TNT 1-94-like beta-barrel" evidence="1">
    <location>
        <begin position="103"/>
        <end position="174"/>
    </location>
</feature>
<dbReference type="EMBL" id="BKCJ010003724">
    <property type="protein sequence ID" value="GEU56794.1"/>
    <property type="molecule type" value="Genomic_DNA"/>
</dbReference>
<dbReference type="AlphaFoldDB" id="A0A6L2L9F6"/>
<dbReference type="InterPro" id="IPR054722">
    <property type="entry name" value="PolX-like_BBD"/>
</dbReference>
<reference evidence="2" key="1">
    <citation type="journal article" date="2019" name="Sci. Rep.">
        <title>Draft genome of Tanacetum cinerariifolium, the natural source of mosquito coil.</title>
        <authorList>
            <person name="Yamashiro T."/>
            <person name="Shiraishi A."/>
            <person name="Satake H."/>
            <person name="Nakayama K."/>
        </authorList>
    </citation>
    <scope>NUCLEOTIDE SEQUENCE</scope>
</reference>
<name>A0A6L2L9F6_TANCI</name>
<comment type="caution">
    <text evidence="2">The sequence shown here is derived from an EMBL/GenBank/DDBJ whole genome shotgun (WGS) entry which is preliminary data.</text>
</comment>
<sequence>MDNRWKQPITQDITVLVKNLLTPLMIKTKANANANANEFERSLKQEMFRDIEYVQSNEYNLLPQECVSKDIMCSILRALADIDEQTELQCLYLENIKECECLANSGCTKHMTGNLKLLCNFVKKYLGTVRFGNDQFAPILRYGDLVQGNIKIKRVYYVKCLNHNLFLVGQLCDADLEVALRKSTCFVRDLQGKDMLKGKAARRRHVVILTPSPRESSRATLS</sequence>
<gene>
    <name evidence="2" type="ORF">Tci_028772</name>
</gene>
<evidence type="ECO:0000259" key="1">
    <source>
        <dbReference type="Pfam" id="PF22936"/>
    </source>
</evidence>
<proteinExistence type="predicted"/>
<organism evidence="2">
    <name type="scientific">Tanacetum cinerariifolium</name>
    <name type="common">Dalmatian daisy</name>
    <name type="synonym">Chrysanthemum cinerariifolium</name>
    <dbReference type="NCBI Taxonomy" id="118510"/>
    <lineage>
        <taxon>Eukaryota</taxon>
        <taxon>Viridiplantae</taxon>
        <taxon>Streptophyta</taxon>
        <taxon>Embryophyta</taxon>
        <taxon>Tracheophyta</taxon>
        <taxon>Spermatophyta</taxon>
        <taxon>Magnoliopsida</taxon>
        <taxon>eudicotyledons</taxon>
        <taxon>Gunneridae</taxon>
        <taxon>Pentapetalae</taxon>
        <taxon>asterids</taxon>
        <taxon>campanulids</taxon>
        <taxon>Asterales</taxon>
        <taxon>Asteraceae</taxon>
        <taxon>Asteroideae</taxon>
        <taxon>Anthemideae</taxon>
        <taxon>Anthemidinae</taxon>
        <taxon>Tanacetum</taxon>
    </lineage>
</organism>
<evidence type="ECO:0000313" key="2">
    <source>
        <dbReference type="EMBL" id="GEU56794.1"/>
    </source>
</evidence>
<accession>A0A6L2L9F6</accession>